<dbReference type="NCBIfam" id="TIGR00121">
    <property type="entry name" value="birA_ligase"/>
    <property type="match status" value="1"/>
</dbReference>
<dbReference type="EMBL" id="CP157484">
    <property type="protein sequence ID" value="XBO41219.1"/>
    <property type="molecule type" value="Genomic_DNA"/>
</dbReference>
<dbReference type="PANTHER" id="PTHR12835">
    <property type="entry name" value="BIOTIN PROTEIN LIGASE"/>
    <property type="match status" value="1"/>
</dbReference>
<dbReference type="Gene3D" id="2.30.30.100">
    <property type="match status" value="1"/>
</dbReference>
<gene>
    <name evidence="6" type="ORF">ABEG18_10815</name>
</gene>
<dbReference type="Gene3D" id="3.30.930.10">
    <property type="entry name" value="Bira Bifunctional Protein, Domain 2"/>
    <property type="match status" value="1"/>
</dbReference>
<evidence type="ECO:0000256" key="2">
    <source>
        <dbReference type="ARBA" id="ARBA00023267"/>
    </source>
</evidence>
<keyword evidence="1 6" id="KW-0436">Ligase</keyword>
<accession>A0AAU7JMB4</accession>
<dbReference type="CDD" id="cd16442">
    <property type="entry name" value="BPL"/>
    <property type="match status" value="1"/>
</dbReference>
<organism evidence="6">
    <name type="scientific">Alsobacter sp. KACC 23698</name>
    <dbReference type="NCBI Taxonomy" id="3149229"/>
    <lineage>
        <taxon>Bacteria</taxon>
        <taxon>Pseudomonadati</taxon>
        <taxon>Pseudomonadota</taxon>
        <taxon>Alphaproteobacteria</taxon>
        <taxon>Hyphomicrobiales</taxon>
        <taxon>Alsobacteraceae</taxon>
        <taxon>Alsobacter</taxon>
    </lineage>
</organism>
<protein>
    <recommendedName>
        <fullName evidence="3">biotin--[biotin carboxyl-carrier protein] ligase</fullName>
        <ecNumber evidence="3">6.3.4.15</ecNumber>
    </recommendedName>
</protein>
<evidence type="ECO:0000256" key="4">
    <source>
        <dbReference type="ARBA" id="ARBA00047846"/>
    </source>
</evidence>
<dbReference type="PROSITE" id="PS51733">
    <property type="entry name" value="BPL_LPL_CATALYTIC"/>
    <property type="match status" value="1"/>
</dbReference>
<name>A0AAU7JMB4_9HYPH</name>
<evidence type="ECO:0000256" key="3">
    <source>
        <dbReference type="ARBA" id="ARBA00024227"/>
    </source>
</evidence>
<dbReference type="PANTHER" id="PTHR12835:SF5">
    <property type="entry name" value="BIOTIN--PROTEIN LIGASE"/>
    <property type="match status" value="1"/>
</dbReference>
<comment type="catalytic activity">
    <reaction evidence="4">
        <text>biotin + L-lysyl-[protein] + ATP = N(6)-biotinyl-L-lysyl-[protein] + AMP + diphosphate + H(+)</text>
        <dbReference type="Rhea" id="RHEA:11756"/>
        <dbReference type="Rhea" id="RHEA-COMP:9752"/>
        <dbReference type="Rhea" id="RHEA-COMP:10505"/>
        <dbReference type="ChEBI" id="CHEBI:15378"/>
        <dbReference type="ChEBI" id="CHEBI:29969"/>
        <dbReference type="ChEBI" id="CHEBI:30616"/>
        <dbReference type="ChEBI" id="CHEBI:33019"/>
        <dbReference type="ChEBI" id="CHEBI:57586"/>
        <dbReference type="ChEBI" id="CHEBI:83144"/>
        <dbReference type="ChEBI" id="CHEBI:456215"/>
        <dbReference type="EC" id="6.3.4.15"/>
    </reaction>
</comment>
<dbReference type="Pfam" id="PF03099">
    <property type="entry name" value="BPL_LplA_LipB"/>
    <property type="match status" value="1"/>
</dbReference>
<evidence type="ECO:0000259" key="5">
    <source>
        <dbReference type="PROSITE" id="PS51733"/>
    </source>
</evidence>
<keyword evidence="2" id="KW-0092">Biotin</keyword>
<dbReference type="SUPFAM" id="SSF55681">
    <property type="entry name" value="Class II aaRS and biotin synthetases"/>
    <property type="match status" value="1"/>
</dbReference>
<sequence>MKLGDAARSREFRLEVFDSLGSTNDEAMARGRAGDPGGLWIVARQQGRGRGRSGRAWSSPPGNLYASLLLAAPCRPAVAPQLGFVAGVALHAAVEQATGLTPGRAALKWPNDLLLDRAKLAGILVEGATLAGGDLLVVIGIGVNAAHHPADTPYPATDLGAKGLPVGVDPLFSALSDAMAAALRRWDAGAGFADIRRDWLKRAGGLGEPILVRRPEGERRGVFVDLDGEGRLLLDEGGRRVAFEAGDVFLTNLQPADI</sequence>
<evidence type="ECO:0000313" key="6">
    <source>
        <dbReference type="EMBL" id="XBO41219.1"/>
    </source>
</evidence>
<dbReference type="GO" id="GO:0004077">
    <property type="term" value="F:biotin--[biotin carboxyl-carrier protein] ligase activity"/>
    <property type="evidence" value="ECO:0007669"/>
    <property type="project" value="UniProtKB-EC"/>
</dbReference>
<dbReference type="InterPro" id="IPR004408">
    <property type="entry name" value="Biotin_CoA_COase_ligase"/>
</dbReference>
<dbReference type="AlphaFoldDB" id="A0AAU7JMB4"/>
<dbReference type="RefSeq" id="WP_406858068.1">
    <property type="nucleotide sequence ID" value="NZ_CP157484.1"/>
</dbReference>
<dbReference type="Pfam" id="PF02237">
    <property type="entry name" value="BPL_C"/>
    <property type="match status" value="1"/>
</dbReference>
<proteinExistence type="predicted"/>
<dbReference type="InterPro" id="IPR004143">
    <property type="entry name" value="BPL_LPL_catalytic"/>
</dbReference>
<dbReference type="InterPro" id="IPR003142">
    <property type="entry name" value="BPL_C"/>
</dbReference>
<dbReference type="EC" id="6.3.4.15" evidence="3"/>
<feature type="domain" description="BPL/LPL catalytic" evidence="5">
    <location>
        <begin position="13"/>
        <end position="187"/>
    </location>
</feature>
<reference evidence="6" key="1">
    <citation type="submission" date="2024-05" db="EMBL/GenBank/DDBJ databases">
        <authorList>
            <person name="Kim S."/>
            <person name="Heo J."/>
            <person name="Choi H."/>
            <person name="Choi Y."/>
            <person name="Kwon S.-W."/>
            <person name="Kim Y."/>
        </authorList>
    </citation>
    <scope>NUCLEOTIDE SEQUENCE</scope>
    <source>
        <strain evidence="6">KACC 23698</strain>
    </source>
</reference>
<dbReference type="GO" id="GO:0005737">
    <property type="term" value="C:cytoplasm"/>
    <property type="evidence" value="ECO:0007669"/>
    <property type="project" value="TreeGrafter"/>
</dbReference>
<evidence type="ECO:0000256" key="1">
    <source>
        <dbReference type="ARBA" id="ARBA00022598"/>
    </source>
</evidence>
<dbReference type="InterPro" id="IPR045864">
    <property type="entry name" value="aa-tRNA-synth_II/BPL/LPL"/>
</dbReference>